<accession>E6QNE5</accession>
<comment type="caution">
    <text evidence="1">The sequence shown here is derived from an EMBL/GenBank/DDBJ whole genome shotgun (WGS) entry which is preliminary data.</text>
</comment>
<sequence>MFIAMLDMHTCLYTGQCRELREQLPVLGGLLIDVGVEDQNHAYSLGLFIE</sequence>
<gene>
    <name evidence="1" type="ORF">CARN6_2275</name>
</gene>
<dbReference type="EMBL" id="CABQ01000270">
    <property type="protein sequence ID" value="CBI08766.1"/>
    <property type="molecule type" value="Genomic_DNA"/>
</dbReference>
<proteinExistence type="predicted"/>
<organism evidence="1">
    <name type="scientific">mine drainage metagenome</name>
    <dbReference type="NCBI Taxonomy" id="410659"/>
    <lineage>
        <taxon>unclassified sequences</taxon>
        <taxon>metagenomes</taxon>
        <taxon>ecological metagenomes</taxon>
    </lineage>
</organism>
<evidence type="ECO:0000313" key="1">
    <source>
        <dbReference type="EMBL" id="CBI08766.1"/>
    </source>
</evidence>
<dbReference type="AlphaFoldDB" id="E6QNE5"/>
<reference evidence="1" key="1">
    <citation type="submission" date="2009-10" db="EMBL/GenBank/DDBJ databases">
        <title>Diversity of trophic interactions inside an arsenic-rich microbial ecosystem.</title>
        <authorList>
            <person name="Bertin P.N."/>
            <person name="Heinrich-Salmeron A."/>
            <person name="Pelletier E."/>
            <person name="Goulhen-Chollet F."/>
            <person name="Arsene-Ploetze F."/>
            <person name="Gallien S."/>
            <person name="Calteau A."/>
            <person name="Vallenet D."/>
            <person name="Casiot C."/>
            <person name="Chane-Woon-Ming B."/>
            <person name="Giloteaux L."/>
            <person name="Barakat M."/>
            <person name="Bonnefoy V."/>
            <person name="Bruneel O."/>
            <person name="Chandler M."/>
            <person name="Cleiss J."/>
            <person name="Duran R."/>
            <person name="Elbaz-Poulichet F."/>
            <person name="Fonknechten N."/>
            <person name="Lauga B."/>
            <person name="Mornico D."/>
            <person name="Ortet P."/>
            <person name="Schaeffer C."/>
            <person name="Siguier P."/>
            <person name="Alexander Thil Smith A."/>
            <person name="Van Dorsselaer A."/>
            <person name="Weissenbach J."/>
            <person name="Medigue C."/>
            <person name="Le Paslier D."/>
        </authorList>
    </citation>
    <scope>NUCLEOTIDE SEQUENCE</scope>
</reference>
<name>E6QNE5_9ZZZZ</name>
<protein>
    <submittedName>
        <fullName evidence="1">Uncharacterized protein</fullName>
    </submittedName>
</protein>